<keyword evidence="4 6" id="KW-1133">Transmembrane helix</keyword>
<dbReference type="EMBL" id="JAGTJR010000048">
    <property type="protein sequence ID" value="KAH7028617.1"/>
    <property type="molecule type" value="Genomic_DNA"/>
</dbReference>
<feature type="transmembrane region" description="Helical" evidence="6">
    <location>
        <begin position="135"/>
        <end position="156"/>
    </location>
</feature>
<evidence type="ECO:0008006" key="9">
    <source>
        <dbReference type="Google" id="ProtNLM"/>
    </source>
</evidence>
<comment type="subcellular location">
    <subcellularLocation>
        <location evidence="1">Membrane</location>
        <topology evidence="1">Multi-pass membrane protein</topology>
    </subcellularLocation>
</comment>
<keyword evidence="5 6" id="KW-0472">Membrane</keyword>
<evidence type="ECO:0000256" key="2">
    <source>
        <dbReference type="ARBA" id="ARBA00006824"/>
    </source>
</evidence>
<proteinExistence type="inferred from homology"/>
<dbReference type="Pfam" id="PF04117">
    <property type="entry name" value="Mpv17_PMP22"/>
    <property type="match status" value="1"/>
</dbReference>
<dbReference type="InterPro" id="IPR007248">
    <property type="entry name" value="Mpv17_PMP22"/>
</dbReference>
<dbReference type="Proteomes" id="UP000774617">
    <property type="component" value="Unassembled WGS sequence"/>
</dbReference>
<dbReference type="PANTHER" id="PTHR11266:SF80">
    <property type="entry name" value="PEROXISOMAL MEMBRANE PROTEIN 2"/>
    <property type="match status" value="1"/>
</dbReference>
<keyword evidence="8" id="KW-1185">Reference proteome</keyword>
<dbReference type="PANTHER" id="PTHR11266">
    <property type="entry name" value="PEROXISOMAL MEMBRANE PROTEIN 2, PXMP2 MPV17"/>
    <property type="match status" value="1"/>
</dbReference>
<accession>A0ABQ8FV83</accession>
<evidence type="ECO:0000256" key="3">
    <source>
        <dbReference type="ARBA" id="ARBA00022692"/>
    </source>
</evidence>
<evidence type="ECO:0000256" key="4">
    <source>
        <dbReference type="ARBA" id="ARBA00022989"/>
    </source>
</evidence>
<sequence length="181" mass="20108">MDREAISQTLQTAALSALSNIIAQAMAAHDAHNGFHIRTAPLLKYMTFSILTTPLNIYWQRFLERQYPSRTTSSPRKSDDSPQISAGHTVNLAAKFAMDQTFGAAFNIFLFIGIMGLLNGASMSQIRHNVMRDSWKIYVSGCAWWPAVSLISFALLPLERRVIFGSAAGLVWGVYLSFMAM</sequence>
<reference evidence="7 8" key="1">
    <citation type="journal article" date="2021" name="Nat. Commun.">
        <title>Genetic determinants of endophytism in the Arabidopsis root mycobiome.</title>
        <authorList>
            <person name="Mesny F."/>
            <person name="Miyauchi S."/>
            <person name="Thiergart T."/>
            <person name="Pickel B."/>
            <person name="Atanasova L."/>
            <person name="Karlsson M."/>
            <person name="Huettel B."/>
            <person name="Barry K.W."/>
            <person name="Haridas S."/>
            <person name="Chen C."/>
            <person name="Bauer D."/>
            <person name="Andreopoulos W."/>
            <person name="Pangilinan J."/>
            <person name="LaButti K."/>
            <person name="Riley R."/>
            <person name="Lipzen A."/>
            <person name="Clum A."/>
            <person name="Drula E."/>
            <person name="Henrissat B."/>
            <person name="Kohler A."/>
            <person name="Grigoriev I.V."/>
            <person name="Martin F.M."/>
            <person name="Hacquard S."/>
        </authorList>
    </citation>
    <scope>NUCLEOTIDE SEQUENCE [LARGE SCALE GENOMIC DNA]</scope>
    <source>
        <strain evidence="7 8">MPI-SDFR-AT-0080</strain>
    </source>
</reference>
<organism evidence="7 8">
    <name type="scientific">Macrophomina phaseolina</name>
    <dbReference type="NCBI Taxonomy" id="35725"/>
    <lineage>
        <taxon>Eukaryota</taxon>
        <taxon>Fungi</taxon>
        <taxon>Dikarya</taxon>
        <taxon>Ascomycota</taxon>
        <taxon>Pezizomycotina</taxon>
        <taxon>Dothideomycetes</taxon>
        <taxon>Dothideomycetes incertae sedis</taxon>
        <taxon>Botryosphaeriales</taxon>
        <taxon>Botryosphaeriaceae</taxon>
        <taxon>Macrophomina</taxon>
    </lineage>
</organism>
<gene>
    <name evidence="7" type="ORF">B0J12DRAFT_584003</name>
</gene>
<evidence type="ECO:0000256" key="5">
    <source>
        <dbReference type="ARBA" id="ARBA00023136"/>
    </source>
</evidence>
<name>A0ABQ8FV83_9PEZI</name>
<comment type="similarity">
    <text evidence="2 6">Belongs to the peroxisomal membrane protein PXMP2/4 family.</text>
</comment>
<feature type="transmembrane region" description="Helical" evidence="6">
    <location>
        <begin position="162"/>
        <end position="180"/>
    </location>
</feature>
<keyword evidence="3 6" id="KW-0812">Transmembrane</keyword>
<evidence type="ECO:0000256" key="1">
    <source>
        <dbReference type="ARBA" id="ARBA00004141"/>
    </source>
</evidence>
<protein>
    <recommendedName>
        <fullName evidence="9">Mpv17/PMP22</fullName>
    </recommendedName>
</protein>
<evidence type="ECO:0000256" key="6">
    <source>
        <dbReference type="RuleBase" id="RU363053"/>
    </source>
</evidence>
<comment type="caution">
    <text evidence="7">The sequence shown here is derived from an EMBL/GenBank/DDBJ whole genome shotgun (WGS) entry which is preliminary data.</text>
</comment>
<evidence type="ECO:0000313" key="8">
    <source>
        <dbReference type="Proteomes" id="UP000774617"/>
    </source>
</evidence>
<evidence type="ECO:0000313" key="7">
    <source>
        <dbReference type="EMBL" id="KAH7028617.1"/>
    </source>
</evidence>
<feature type="transmembrane region" description="Helical" evidence="6">
    <location>
        <begin position="102"/>
        <end position="123"/>
    </location>
</feature>